<protein>
    <recommendedName>
        <fullName evidence="3">Photosystem II Psb31 protein domain-containing protein</fullName>
    </recommendedName>
</protein>
<dbReference type="AlphaFoldDB" id="A0A7S3V6H2"/>
<organism evidence="2">
    <name type="scientific">Chaetoceros debilis</name>
    <dbReference type="NCBI Taxonomy" id="122233"/>
    <lineage>
        <taxon>Eukaryota</taxon>
        <taxon>Sar</taxon>
        <taxon>Stramenopiles</taxon>
        <taxon>Ochrophyta</taxon>
        <taxon>Bacillariophyta</taxon>
        <taxon>Coscinodiscophyceae</taxon>
        <taxon>Chaetocerotophycidae</taxon>
        <taxon>Chaetocerotales</taxon>
        <taxon>Chaetocerotaceae</taxon>
        <taxon>Chaetoceros</taxon>
    </lineage>
</organism>
<dbReference type="EMBL" id="HBIO01005996">
    <property type="protein sequence ID" value="CAE0459490.1"/>
    <property type="molecule type" value="Transcribed_RNA"/>
</dbReference>
<reference evidence="2" key="1">
    <citation type="submission" date="2021-01" db="EMBL/GenBank/DDBJ databases">
        <authorList>
            <person name="Corre E."/>
            <person name="Pelletier E."/>
            <person name="Niang G."/>
            <person name="Scheremetjew M."/>
            <person name="Finn R."/>
            <person name="Kale V."/>
            <person name="Holt S."/>
            <person name="Cochrane G."/>
            <person name="Meng A."/>
            <person name="Brown T."/>
            <person name="Cohen L."/>
        </authorList>
    </citation>
    <scope>NUCLEOTIDE SEQUENCE</scope>
    <source>
        <strain evidence="2">MM31A-1</strain>
    </source>
</reference>
<evidence type="ECO:0000256" key="1">
    <source>
        <dbReference type="SAM" id="SignalP"/>
    </source>
</evidence>
<accession>A0A7S3V6H2</accession>
<proteinExistence type="predicted"/>
<evidence type="ECO:0000313" key="2">
    <source>
        <dbReference type="EMBL" id="CAE0459490.1"/>
    </source>
</evidence>
<feature type="signal peptide" evidence="1">
    <location>
        <begin position="1"/>
        <end position="17"/>
    </location>
</feature>
<feature type="chain" id="PRO_5030671760" description="Photosystem II Psb31 protein domain-containing protein" evidence="1">
    <location>
        <begin position="18"/>
        <end position="281"/>
    </location>
</feature>
<gene>
    <name evidence="2" type="ORF">CDEB00056_LOCUS4331</name>
</gene>
<evidence type="ECO:0008006" key="3">
    <source>
        <dbReference type="Google" id="ProtNLM"/>
    </source>
</evidence>
<name>A0A7S3V6H2_9STRA</name>
<sequence>MKLSAVVLSSLAVSASAFAPSSSVRSSTQLKLSSKNDEPEISRRNMLASGIGMGLTFLVSSADIANAGLLDDFGSDPKSIQQKKVEEDIIPANPKKTESNLEPNLRSNYYYPTNKKRYLPRIKKCNDAIPTAATAIGEDDWETVDEFVNKIADDTVLPLKLYTSSLLGGGTNVKVTFTKDMSKAADDFEKAQKVLVKATKKKDKTASSKALEDLSEALQSYRVAGRLTGADAGGDIPSVDEIRRSACRVQGRTFEQKVKDRDARLNAAKATSQPAAAAVSE</sequence>
<keyword evidence="1" id="KW-0732">Signal</keyword>